<dbReference type="AlphaFoldDB" id="A0AAN6N2S4"/>
<comment type="caution">
    <text evidence="1">The sequence shown here is derived from an EMBL/GenBank/DDBJ whole genome shotgun (WGS) entry which is preliminary data.</text>
</comment>
<gene>
    <name evidence="1" type="ORF">QBC46DRAFT_392037</name>
</gene>
<accession>A0AAN6N2S4</accession>
<protein>
    <submittedName>
        <fullName evidence="1">Uncharacterized protein</fullName>
    </submittedName>
</protein>
<evidence type="ECO:0000313" key="1">
    <source>
        <dbReference type="EMBL" id="KAK3937725.1"/>
    </source>
</evidence>
<dbReference type="Proteomes" id="UP001303473">
    <property type="component" value="Unassembled WGS sequence"/>
</dbReference>
<evidence type="ECO:0000313" key="2">
    <source>
        <dbReference type="Proteomes" id="UP001303473"/>
    </source>
</evidence>
<sequence>MCGHETPSSTPRVGARVDLFSRSEGFLGNLVFLDPSIPDSALATHVRFTPRVGATMDDRVLVSIHLTGDLTKPIEDCGLLQRFTLPSAGQSKNDEGIEMALDKSLMLGVGQDGIIGRRVSMARQGRLLADGIIGFNSMLPVSASL</sequence>
<organism evidence="1 2">
    <name type="scientific">Diplogelasinospora grovesii</name>
    <dbReference type="NCBI Taxonomy" id="303347"/>
    <lineage>
        <taxon>Eukaryota</taxon>
        <taxon>Fungi</taxon>
        <taxon>Dikarya</taxon>
        <taxon>Ascomycota</taxon>
        <taxon>Pezizomycotina</taxon>
        <taxon>Sordariomycetes</taxon>
        <taxon>Sordariomycetidae</taxon>
        <taxon>Sordariales</taxon>
        <taxon>Diplogelasinosporaceae</taxon>
        <taxon>Diplogelasinospora</taxon>
    </lineage>
</organism>
<proteinExistence type="predicted"/>
<reference evidence="2" key="1">
    <citation type="journal article" date="2023" name="Mol. Phylogenet. Evol.">
        <title>Genome-scale phylogeny and comparative genomics of the fungal order Sordariales.</title>
        <authorList>
            <person name="Hensen N."/>
            <person name="Bonometti L."/>
            <person name="Westerberg I."/>
            <person name="Brannstrom I.O."/>
            <person name="Guillou S."/>
            <person name="Cros-Aarteil S."/>
            <person name="Calhoun S."/>
            <person name="Haridas S."/>
            <person name="Kuo A."/>
            <person name="Mondo S."/>
            <person name="Pangilinan J."/>
            <person name="Riley R."/>
            <person name="LaButti K."/>
            <person name="Andreopoulos B."/>
            <person name="Lipzen A."/>
            <person name="Chen C."/>
            <person name="Yan M."/>
            <person name="Daum C."/>
            <person name="Ng V."/>
            <person name="Clum A."/>
            <person name="Steindorff A."/>
            <person name="Ohm R.A."/>
            <person name="Martin F."/>
            <person name="Silar P."/>
            <person name="Natvig D.O."/>
            <person name="Lalanne C."/>
            <person name="Gautier V."/>
            <person name="Ament-Velasquez S.L."/>
            <person name="Kruys A."/>
            <person name="Hutchinson M.I."/>
            <person name="Powell A.J."/>
            <person name="Barry K."/>
            <person name="Miller A.N."/>
            <person name="Grigoriev I.V."/>
            <person name="Debuchy R."/>
            <person name="Gladieux P."/>
            <person name="Hiltunen Thoren M."/>
            <person name="Johannesson H."/>
        </authorList>
    </citation>
    <scope>NUCLEOTIDE SEQUENCE [LARGE SCALE GENOMIC DNA]</scope>
    <source>
        <strain evidence="2">CBS 340.73</strain>
    </source>
</reference>
<name>A0AAN6N2S4_9PEZI</name>
<dbReference type="EMBL" id="MU853847">
    <property type="protein sequence ID" value="KAK3937725.1"/>
    <property type="molecule type" value="Genomic_DNA"/>
</dbReference>
<keyword evidence="2" id="KW-1185">Reference proteome</keyword>